<dbReference type="EMBL" id="VDDA01000002">
    <property type="protein sequence ID" value="TNC14862.1"/>
    <property type="molecule type" value="Genomic_DNA"/>
</dbReference>
<evidence type="ECO:0000313" key="2">
    <source>
        <dbReference type="Proteomes" id="UP000305267"/>
    </source>
</evidence>
<dbReference type="Proteomes" id="UP000305267">
    <property type="component" value="Unassembled WGS sequence"/>
</dbReference>
<protein>
    <submittedName>
        <fullName evidence="1">Uncharacterized protein</fullName>
    </submittedName>
</protein>
<dbReference type="AlphaFoldDB" id="A0A5C4LPV4"/>
<comment type="caution">
    <text evidence="1">The sequence shown here is derived from an EMBL/GenBank/DDBJ whole genome shotgun (WGS) entry which is preliminary data.</text>
</comment>
<accession>A0A5C4LPV4</accession>
<proteinExistence type="predicted"/>
<sequence length="86" mass="9489">MHKVRTVPLTDDLMIRIGRLRKAMAAGNTPREVAYVKKRLAEAEANAAALYVLFGGRIDQSAIDEAVFWKMELDGAYLRAAEAGKP</sequence>
<reference evidence="1 2" key="1">
    <citation type="submission" date="2019-06" db="EMBL/GenBank/DDBJ databases">
        <title>Genome of Methylobacterium sp. 17Sr1-39.</title>
        <authorList>
            <person name="Seo T."/>
        </authorList>
    </citation>
    <scope>NUCLEOTIDE SEQUENCE [LARGE SCALE GENOMIC DNA]</scope>
    <source>
        <strain evidence="1 2">17Sr1-39</strain>
    </source>
</reference>
<evidence type="ECO:0000313" key="1">
    <source>
        <dbReference type="EMBL" id="TNC14862.1"/>
    </source>
</evidence>
<dbReference type="RefSeq" id="WP_139034403.1">
    <property type="nucleotide sequence ID" value="NZ_VDDA01000002.1"/>
</dbReference>
<keyword evidence="2" id="KW-1185">Reference proteome</keyword>
<organism evidence="1 2">
    <name type="scientific">Methylobacterium terricola</name>
    <dbReference type="NCBI Taxonomy" id="2583531"/>
    <lineage>
        <taxon>Bacteria</taxon>
        <taxon>Pseudomonadati</taxon>
        <taxon>Pseudomonadota</taxon>
        <taxon>Alphaproteobacteria</taxon>
        <taxon>Hyphomicrobiales</taxon>
        <taxon>Methylobacteriaceae</taxon>
        <taxon>Methylobacterium</taxon>
    </lineage>
</organism>
<name>A0A5C4LPV4_9HYPH</name>
<gene>
    <name evidence="1" type="ORF">FF100_04600</name>
</gene>